<reference evidence="4 5" key="1">
    <citation type="submission" date="2024-09" db="EMBL/GenBank/DDBJ databases">
        <title>Floridaenema gen nov. (Aerosakkonemataceae, Aerosakkonematales ord. nov., Cyanobacteria) from benthic tropical and subtropical fresh waters, with the description of four new species.</title>
        <authorList>
            <person name="Moretto J.A."/>
            <person name="Berthold D.E."/>
            <person name="Lefler F.W."/>
            <person name="Huang I.-S."/>
            <person name="Laughinghouse H. IV."/>
        </authorList>
    </citation>
    <scope>NUCLEOTIDE SEQUENCE [LARGE SCALE GENOMIC DNA]</scope>
    <source>
        <strain evidence="4 5">BLCC-F154</strain>
    </source>
</reference>
<evidence type="ECO:0000313" key="5">
    <source>
        <dbReference type="Proteomes" id="UP001576776"/>
    </source>
</evidence>
<dbReference type="Proteomes" id="UP001576776">
    <property type="component" value="Unassembled WGS sequence"/>
</dbReference>
<keyword evidence="5" id="KW-1185">Reference proteome</keyword>
<dbReference type="PROSITE" id="PS50005">
    <property type="entry name" value="TPR"/>
    <property type="match status" value="1"/>
</dbReference>
<feature type="domain" description="J" evidence="3">
    <location>
        <begin position="16"/>
        <end position="87"/>
    </location>
</feature>
<dbReference type="InterPro" id="IPR001623">
    <property type="entry name" value="DnaJ_domain"/>
</dbReference>
<proteinExistence type="predicted"/>
<evidence type="ECO:0000313" key="4">
    <source>
        <dbReference type="EMBL" id="MFB2935956.1"/>
    </source>
</evidence>
<evidence type="ECO:0000256" key="1">
    <source>
        <dbReference type="PROSITE-ProRule" id="PRU00339"/>
    </source>
</evidence>
<dbReference type="SUPFAM" id="SSF46565">
    <property type="entry name" value="Chaperone J-domain"/>
    <property type="match status" value="1"/>
</dbReference>
<dbReference type="Gene3D" id="1.10.287.110">
    <property type="entry name" value="DnaJ domain"/>
    <property type="match status" value="1"/>
</dbReference>
<evidence type="ECO:0000259" key="3">
    <source>
        <dbReference type="PROSITE" id="PS50076"/>
    </source>
</evidence>
<dbReference type="SUPFAM" id="SSF48452">
    <property type="entry name" value="TPR-like"/>
    <property type="match status" value="1"/>
</dbReference>
<dbReference type="PRINTS" id="PR00625">
    <property type="entry name" value="JDOMAIN"/>
</dbReference>
<feature type="compositionally biased region" description="Polar residues" evidence="2">
    <location>
        <begin position="172"/>
        <end position="185"/>
    </location>
</feature>
<dbReference type="RefSeq" id="WP_413257457.1">
    <property type="nucleotide sequence ID" value="NZ_JBHFNS010000050.1"/>
</dbReference>
<name>A0ABV4YBR8_9CYAN</name>
<feature type="compositionally biased region" description="Gly residues" evidence="2">
    <location>
        <begin position="308"/>
        <end position="321"/>
    </location>
</feature>
<dbReference type="SMART" id="SM00028">
    <property type="entry name" value="TPR"/>
    <property type="match status" value="2"/>
</dbReference>
<gene>
    <name evidence="4" type="ORF">ACE1B6_11945</name>
</gene>
<dbReference type="CDD" id="cd06257">
    <property type="entry name" value="DnaJ"/>
    <property type="match status" value="1"/>
</dbReference>
<dbReference type="Pfam" id="PF00226">
    <property type="entry name" value="DnaJ"/>
    <property type="match status" value="1"/>
</dbReference>
<dbReference type="Gene3D" id="1.25.40.10">
    <property type="entry name" value="Tetratricopeptide repeat domain"/>
    <property type="match status" value="1"/>
</dbReference>
<protein>
    <submittedName>
        <fullName evidence="4">DnaJ domain-containing protein</fullName>
    </submittedName>
</protein>
<dbReference type="InterPro" id="IPR019734">
    <property type="entry name" value="TPR_rpt"/>
</dbReference>
<comment type="caution">
    <text evidence="4">The sequence shown here is derived from an EMBL/GenBank/DDBJ whole genome shotgun (WGS) entry which is preliminary data.</text>
</comment>
<dbReference type="InterPro" id="IPR036869">
    <property type="entry name" value="J_dom_sf"/>
</dbReference>
<dbReference type="PROSITE" id="PS50076">
    <property type="entry name" value="DNAJ_2"/>
    <property type="match status" value="1"/>
</dbReference>
<dbReference type="EMBL" id="JBHFNS010000050">
    <property type="protein sequence ID" value="MFB2935956.1"/>
    <property type="molecule type" value="Genomic_DNA"/>
</dbReference>
<organism evidence="4 5">
    <name type="scientific">Floridaenema fluviatile BLCC-F154</name>
    <dbReference type="NCBI Taxonomy" id="3153640"/>
    <lineage>
        <taxon>Bacteria</taxon>
        <taxon>Bacillati</taxon>
        <taxon>Cyanobacteriota</taxon>
        <taxon>Cyanophyceae</taxon>
        <taxon>Oscillatoriophycideae</taxon>
        <taxon>Aerosakkonematales</taxon>
        <taxon>Aerosakkonemataceae</taxon>
        <taxon>Floridanema</taxon>
        <taxon>Floridanema fluviatile</taxon>
    </lineage>
</organism>
<sequence length="321" mass="35983">MALNIEQGLFKFDCADHHAVLGVPLDATANEVRKRYLKISRRLHPDSCTADSEASKQQASQFFAKLVSPAYQQLFNDQSRAEHNVLLTRMGKRLVQEREKVDLQSELAQQLYKSTNLEHEYKTALHKLVEKQYESIDQILQNTAQISELNLVYLLRKSSQGQSVTKPPEVTKLTTPSVTTPAKTNPTAGKVPPPPPTGEKKAPKVENSAMEAYCRRAEEYIEKNYPAKAILELRDALKMEPKNSRIHALMAMAYLNQDQSKMAKIHLESALQFNPQEPTALEVKKRIDTIEKRTNLRAAAGKKAESKSGGGLFGLFGGKKK</sequence>
<feature type="region of interest" description="Disordered" evidence="2">
    <location>
        <begin position="162"/>
        <end position="206"/>
    </location>
</feature>
<dbReference type="Pfam" id="PF14559">
    <property type="entry name" value="TPR_19"/>
    <property type="match status" value="1"/>
</dbReference>
<accession>A0ABV4YBR8</accession>
<keyword evidence="1" id="KW-0802">TPR repeat</keyword>
<dbReference type="InterPro" id="IPR011990">
    <property type="entry name" value="TPR-like_helical_dom_sf"/>
</dbReference>
<dbReference type="SMART" id="SM00271">
    <property type="entry name" value="DnaJ"/>
    <property type="match status" value="1"/>
</dbReference>
<feature type="region of interest" description="Disordered" evidence="2">
    <location>
        <begin position="297"/>
        <end position="321"/>
    </location>
</feature>
<evidence type="ECO:0000256" key="2">
    <source>
        <dbReference type="SAM" id="MobiDB-lite"/>
    </source>
</evidence>
<feature type="repeat" description="TPR" evidence="1">
    <location>
        <begin position="210"/>
        <end position="243"/>
    </location>
</feature>